<dbReference type="SMART" id="SM00346">
    <property type="entry name" value="HTH_ICLR"/>
    <property type="match status" value="1"/>
</dbReference>
<dbReference type="InterPro" id="IPR050707">
    <property type="entry name" value="HTH_MetabolicPath_Reg"/>
</dbReference>
<dbReference type="AlphaFoldDB" id="A0A511N3T6"/>
<comment type="caution">
    <text evidence="5">The sequence shown here is derived from an EMBL/GenBank/DDBJ whole genome shotgun (WGS) entry which is preliminary data.</text>
</comment>
<keyword evidence="6" id="KW-1185">Reference proteome</keyword>
<accession>A0A511N3T6</accession>
<dbReference type="Gene3D" id="1.10.10.10">
    <property type="entry name" value="Winged helix-like DNA-binding domain superfamily/Winged helix DNA-binding domain"/>
    <property type="match status" value="1"/>
</dbReference>
<dbReference type="OrthoDB" id="60629at2"/>
<dbReference type="InterPro" id="IPR036388">
    <property type="entry name" value="WH-like_DNA-bd_sf"/>
</dbReference>
<dbReference type="SUPFAM" id="SSF55781">
    <property type="entry name" value="GAF domain-like"/>
    <property type="match status" value="1"/>
</dbReference>
<dbReference type="PANTHER" id="PTHR30136">
    <property type="entry name" value="HELIX-TURN-HELIX TRANSCRIPTIONAL REGULATOR, ICLR FAMILY"/>
    <property type="match status" value="1"/>
</dbReference>
<dbReference type="InterPro" id="IPR005471">
    <property type="entry name" value="Tscrpt_reg_IclR_N"/>
</dbReference>
<dbReference type="GO" id="GO:0003677">
    <property type="term" value="F:DNA binding"/>
    <property type="evidence" value="ECO:0007669"/>
    <property type="project" value="UniProtKB-KW"/>
</dbReference>
<dbReference type="Proteomes" id="UP000321306">
    <property type="component" value="Unassembled WGS sequence"/>
</dbReference>
<feature type="domain" description="IclR-ED" evidence="4">
    <location>
        <begin position="64"/>
        <end position="233"/>
    </location>
</feature>
<evidence type="ECO:0000259" key="4">
    <source>
        <dbReference type="PROSITE" id="PS51078"/>
    </source>
</evidence>
<gene>
    <name evidence="5" type="ORF">DC3_27630</name>
</gene>
<dbReference type="EMBL" id="BJXB01000011">
    <property type="protein sequence ID" value="GEM47128.1"/>
    <property type="molecule type" value="Genomic_DNA"/>
</dbReference>
<dbReference type="InterPro" id="IPR029016">
    <property type="entry name" value="GAF-like_dom_sf"/>
</dbReference>
<evidence type="ECO:0000256" key="2">
    <source>
        <dbReference type="ARBA" id="ARBA00023125"/>
    </source>
</evidence>
<dbReference type="InterPro" id="IPR036390">
    <property type="entry name" value="WH_DNA-bd_sf"/>
</dbReference>
<keyword evidence="2" id="KW-0238">DNA-binding</keyword>
<dbReference type="Pfam" id="PF01614">
    <property type="entry name" value="IclR_C"/>
    <property type="match status" value="1"/>
</dbReference>
<dbReference type="InterPro" id="IPR014757">
    <property type="entry name" value="Tscrpt_reg_IclR_C"/>
</dbReference>
<dbReference type="PROSITE" id="PS51078">
    <property type="entry name" value="ICLR_ED"/>
    <property type="match status" value="1"/>
</dbReference>
<dbReference type="SUPFAM" id="SSF46785">
    <property type="entry name" value="Winged helix' DNA-binding domain"/>
    <property type="match status" value="1"/>
</dbReference>
<dbReference type="Pfam" id="PF09339">
    <property type="entry name" value="HTH_IclR"/>
    <property type="match status" value="1"/>
</dbReference>
<reference evidence="5 6" key="1">
    <citation type="submission" date="2019-07" db="EMBL/GenBank/DDBJ databases">
        <title>Whole genome shotgun sequence of Deinococcus cellulosilyticus NBRC 106333.</title>
        <authorList>
            <person name="Hosoyama A."/>
            <person name="Uohara A."/>
            <person name="Ohji S."/>
            <person name="Ichikawa N."/>
        </authorList>
    </citation>
    <scope>NUCLEOTIDE SEQUENCE [LARGE SCALE GENOMIC DNA]</scope>
    <source>
        <strain evidence="5 6">NBRC 106333</strain>
    </source>
</reference>
<proteinExistence type="predicted"/>
<dbReference type="GO" id="GO:0003700">
    <property type="term" value="F:DNA-binding transcription factor activity"/>
    <property type="evidence" value="ECO:0007669"/>
    <property type="project" value="TreeGrafter"/>
</dbReference>
<dbReference type="Gene3D" id="3.30.450.40">
    <property type="match status" value="1"/>
</dbReference>
<dbReference type="RefSeq" id="WP_146885131.1">
    <property type="nucleotide sequence ID" value="NZ_BJXB01000011.1"/>
</dbReference>
<organism evidence="5 6">
    <name type="scientific">Deinococcus cellulosilyticus (strain DSM 18568 / NBRC 106333 / KACC 11606 / 5516J-15)</name>
    <dbReference type="NCBI Taxonomy" id="1223518"/>
    <lineage>
        <taxon>Bacteria</taxon>
        <taxon>Thermotogati</taxon>
        <taxon>Deinococcota</taxon>
        <taxon>Deinococci</taxon>
        <taxon>Deinococcales</taxon>
        <taxon>Deinococcaceae</taxon>
        <taxon>Deinococcus</taxon>
    </lineage>
</organism>
<keyword evidence="3" id="KW-0804">Transcription</keyword>
<protein>
    <submittedName>
        <fullName evidence="5">IclR family transcriptional regulator</fullName>
    </submittedName>
</protein>
<evidence type="ECO:0000256" key="3">
    <source>
        <dbReference type="ARBA" id="ARBA00023163"/>
    </source>
</evidence>
<evidence type="ECO:0000313" key="5">
    <source>
        <dbReference type="EMBL" id="GEM47128.1"/>
    </source>
</evidence>
<evidence type="ECO:0000256" key="1">
    <source>
        <dbReference type="ARBA" id="ARBA00023015"/>
    </source>
</evidence>
<evidence type="ECO:0000313" key="6">
    <source>
        <dbReference type="Proteomes" id="UP000321306"/>
    </source>
</evidence>
<keyword evidence="1" id="KW-0805">Transcription regulation</keyword>
<dbReference type="PANTHER" id="PTHR30136:SF2">
    <property type="entry name" value="TRANSCRIPTIONAL REGULATOR ICLR"/>
    <property type="match status" value="1"/>
</dbReference>
<name>A0A511N3T6_DEIC1</name>
<dbReference type="GO" id="GO:0045892">
    <property type="term" value="P:negative regulation of DNA-templated transcription"/>
    <property type="evidence" value="ECO:0007669"/>
    <property type="project" value="TreeGrafter"/>
</dbReference>
<sequence>MLDTLQKSAQILKQFTSTHPEWGSRELAAHLQQPKSTVHLHLQALTQAGFLRKTPRSKYALSWRLLEFSTHLHHQLGWYQEAVKAMQDLAQEVRALTYLCVLEGQDVLCIARAHSEPEEHREIQTDLYLPTHATAAGKVFCAFTGLKVKQFEVFTPSTITTPDEWETALNKVQDDHYALSLEEWVADSCALAAPLYFEEKLVAVMGLQVKTFRFRNQRNTLLQSLLQTTQNFW</sequence>